<dbReference type="EMBL" id="BMQQ01000002">
    <property type="protein sequence ID" value="GGT19440.1"/>
    <property type="molecule type" value="Genomic_DNA"/>
</dbReference>
<evidence type="ECO:0000313" key="2">
    <source>
        <dbReference type="Proteomes" id="UP000619486"/>
    </source>
</evidence>
<comment type="caution">
    <text evidence="1">The sequence shown here is derived from an EMBL/GenBank/DDBJ whole genome shotgun (WGS) entry which is preliminary data.</text>
</comment>
<gene>
    <name evidence="1" type="ORF">GCM10014713_10590</name>
</gene>
<keyword evidence="2" id="KW-1185">Reference proteome</keyword>
<organism evidence="1 2">
    <name type="scientific">Streptomyces purpureus</name>
    <dbReference type="NCBI Taxonomy" id="1951"/>
    <lineage>
        <taxon>Bacteria</taxon>
        <taxon>Bacillati</taxon>
        <taxon>Actinomycetota</taxon>
        <taxon>Actinomycetes</taxon>
        <taxon>Kitasatosporales</taxon>
        <taxon>Streptomycetaceae</taxon>
        <taxon>Streptomyces</taxon>
    </lineage>
</organism>
<name>A0A918LME6_9ACTN</name>
<dbReference type="Gene3D" id="1.10.1200.10">
    <property type="entry name" value="ACP-like"/>
    <property type="match status" value="1"/>
</dbReference>
<proteinExistence type="predicted"/>
<dbReference type="AlphaFoldDB" id="A0A918LME6"/>
<dbReference type="SUPFAM" id="SSF47336">
    <property type="entry name" value="ACP-like"/>
    <property type="match status" value="1"/>
</dbReference>
<reference evidence="1" key="1">
    <citation type="journal article" date="2014" name="Int. J. Syst. Evol. Microbiol.">
        <title>Complete genome sequence of Corynebacterium casei LMG S-19264T (=DSM 44701T), isolated from a smear-ripened cheese.</title>
        <authorList>
            <consortium name="US DOE Joint Genome Institute (JGI-PGF)"/>
            <person name="Walter F."/>
            <person name="Albersmeier A."/>
            <person name="Kalinowski J."/>
            <person name="Ruckert C."/>
        </authorList>
    </citation>
    <scope>NUCLEOTIDE SEQUENCE</scope>
    <source>
        <strain evidence="1">JCM 3172</strain>
    </source>
</reference>
<sequence>MGMEEVIAWIRGKHPDLEGEIAWDTDLIESRLIASVSFLEFIALLEELSGERIDVGSLSVGDFRTLDQINEKFLTKVA</sequence>
<dbReference type="InterPro" id="IPR036736">
    <property type="entry name" value="ACP-like_sf"/>
</dbReference>
<dbReference type="Proteomes" id="UP000619486">
    <property type="component" value="Unassembled WGS sequence"/>
</dbReference>
<accession>A0A918LME6</accession>
<evidence type="ECO:0000313" key="1">
    <source>
        <dbReference type="EMBL" id="GGT19440.1"/>
    </source>
</evidence>
<protein>
    <submittedName>
        <fullName evidence="1">Uncharacterized protein</fullName>
    </submittedName>
</protein>
<reference evidence="1" key="2">
    <citation type="submission" date="2020-09" db="EMBL/GenBank/DDBJ databases">
        <authorList>
            <person name="Sun Q."/>
            <person name="Ohkuma M."/>
        </authorList>
    </citation>
    <scope>NUCLEOTIDE SEQUENCE</scope>
    <source>
        <strain evidence="1">JCM 3172</strain>
    </source>
</reference>